<protein>
    <recommendedName>
        <fullName evidence="5">Adenine DNA glycosylase</fullName>
        <ecNumber evidence="4">3.2.2.31</ecNumber>
    </recommendedName>
</protein>
<evidence type="ECO:0000256" key="13">
    <source>
        <dbReference type="ARBA" id="ARBA00023295"/>
    </source>
</evidence>
<dbReference type="Pfam" id="PF00633">
    <property type="entry name" value="HHH"/>
    <property type="match status" value="1"/>
</dbReference>
<comment type="catalytic activity">
    <reaction evidence="1">
        <text>Hydrolyzes free adenine bases from 7,8-dihydro-8-oxoguanine:adenine mismatched double-stranded DNA, leaving an apurinic site.</text>
        <dbReference type="EC" id="3.2.2.31"/>
    </reaction>
</comment>
<keyword evidence="13" id="KW-0326">Glycosidase</keyword>
<dbReference type="InterPro" id="IPR044298">
    <property type="entry name" value="MIG/MutY"/>
</dbReference>
<dbReference type="RefSeq" id="WP_058232241.1">
    <property type="nucleotide sequence ID" value="NZ_FMYG01000004.1"/>
</dbReference>
<dbReference type="OrthoDB" id="9802365at2"/>
<evidence type="ECO:0000256" key="8">
    <source>
        <dbReference type="ARBA" id="ARBA00022763"/>
    </source>
</evidence>
<keyword evidence="12" id="KW-0234">DNA repair</keyword>
<dbReference type="Pfam" id="PF10576">
    <property type="entry name" value="EndIII_4Fe-2S"/>
    <property type="match status" value="1"/>
</dbReference>
<comment type="cofactor">
    <cofactor evidence="2">
        <name>[4Fe-4S] cluster</name>
        <dbReference type="ChEBI" id="CHEBI:49883"/>
    </cofactor>
</comment>
<name>A0A1G6KQY4_9MICO</name>
<dbReference type="GO" id="GO:0051539">
    <property type="term" value="F:4 iron, 4 sulfur cluster binding"/>
    <property type="evidence" value="ECO:0007669"/>
    <property type="project" value="UniProtKB-KW"/>
</dbReference>
<evidence type="ECO:0000256" key="3">
    <source>
        <dbReference type="ARBA" id="ARBA00008343"/>
    </source>
</evidence>
<dbReference type="GO" id="GO:0006284">
    <property type="term" value="P:base-excision repair"/>
    <property type="evidence" value="ECO:0007669"/>
    <property type="project" value="InterPro"/>
</dbReference>
<dbReference type="SMART" id="SM00525">
    <property type="entry name" value="FES"/>
    <property type="match status" value="1"/>
</dbReference>
<dbReference type="AlphaFoldDB" id="A0A1G6KQY4"/>
<dbReference type="InterPro" id="IPR004035">
    <property type="entry name" value="Endouclease-III_FeS-bd_BS"/>
</dbReference>
<dbReference type="InterPro" id="IPR011257">
    <property type="entry name" value="DNA_glycosylase"/>
</dbReference>
<dbReference type="PROSITE" id="PS00764">
    <property type="entry name" value="ENDONUCLEASE_III_1"/>
    <property type="match status" value="1"/>
</dbReference>
<evidence type="ECO:0000256" key="10">
    <source>
        <dbReference type="ARBA" id="ARBA00023004"/>
    </source>
</evidence>
<dbReference type="Pfam" id="PF00730">
    <property type="entry name" value="HhH-GPD"/>
    <property type="match status" value="1"/>
</dbReference>
<dbReference type="GO" id="GO:0034039">
    <property type="term" value="F:8-oxo-7,8-dihydroguanine DNA N-glycosylase activity"/>
    <property type="evidence" value="ECO:0007669"/>
    <property type="project" value="TreeGrafter"/>
</dbReference>
<dbReference type="Gene3D" id="1.10.1670.10">
    <property type="entry name" value="Helix-hairpin-Helix base-excision DNA repair enzymes (C-terminal)"/>
    <property type="match status" value="1"/>
</dbReference>
<dbReference type="GO" id="GO:0046872">
    <property type="term" value="F:metal ion binding"/>
    <property type="evidence" value="ECO:0007669"/>
    <property type="project" value="UniProtKB-KW"/>
</dbReference>
<feature type="domain" description="HhH-GPD" evidence="14">
    <location>
        <begin position="37"/>
        <end position="188"/>
    </location>
</feature>
<keyword evidence="10" id="KW-0408">Iron</keyword>
<evidence type="ECO:0000256" key="9">
    <source>
        <dbReference type="ARBA" id="ARBA00022801"/>
    </source>
</evidence>
<evidence type="ECO:0000256" key="1">
    <source>
        <dbReference type="ARBA" id="ARBA00000843"/>
    </source>
</evidence>
<evidence type="ECO:0000313" key="15">
    <source>
        <dbReference type="EMBL" id="SDC32746.1"/>
    </source>
</evidence>
<reference evidence="15 16" key="1">
    <citation type="submission" date="2016-09" db="EMBL/GenBank/DDBJ databases">
        <authorList>
            <person name="Capua I."/>
            <person name="De Benedictis P."/>
            <person name="Joannis T."/>
            <person name="Lombin L.H."/>
            <person name="Cattoli G."/>
        </authorList>
    </citation>
    <scope>NUCLEOTIDE SEQUENCE [LARGE SCALE GENOMIC DNA]</scope>
    <source>
        <strain evidence="15 16">NIO-1002</strain>
    </source>
</reference>
<dbReference type="EMBL" id="FMYG01000004">
    <property type="protein sequence ID" value="SDC32746.1"/>
    <property type="molecule type" value="Genomic_DNA"/>
</dbReference>
<dbReference type="SUPFAM" id="SSF48150">
    <property type="entry name" value="DNA-glycosylase"/>
    <property type="match status" value="1"/>
</dbReference>
<evidence type="ECO:0000256" key="12">
    <source>
        <dbReference type="ARBA" id="ARBA00023204"/>
    </source>
</evidence>
<dbReference type="PANTHER" id="PTHR42944:SF1">
    <property type="entry name" value="ADENINE DNA GLYCOSYLASE"/>
    <property type="match status" value="1"/>
</dbReference>
<dbReference type="GO" id="GO:0035485">
    <property type="term" value="F:adenine/guanine mispair binding"/>
    <property type="evidence" value="ECO:0007669"/>
    <property type="project" value="TreeGrafter"/>
</dbReference>
<evidence type="ECO:0000256" key="6">
    <source>
        <dbReference type="ARBA" id="ARBA00022485"/>
    </source>
</evidence>
<dbReference type="STRING" id="993073.AS029_08930"/>
<dbReference type="InterPro" id="IPR003265">
    <property type="entry name" value="HhH-GPD_domain"/>
</dbReference>
<dbReference type="GO" id="GO:0000701">
    <property type="term" value="F:purine-specific mismatch base pair DNA N-glycosylase activity"/>
    <property type="evidence" value="ECO:0007669"/>
    <property type="project" value="UniProtKB-EC"/>
</dbReference>
<dbReference type="PANTHER" id="PTHR42944">
    <property type="entry name" value="ADENINE DNA GLYCOSYLASE"/>
    <property type="match status" value="1"/>
</dbReference>
<evidence type="ECO:0000256" key="5">
    <source>
        <dbReference type="ARBA" id="ARBA00022023"/>
    </source>
</evidence>
<evidence type="ECO:0000313" key="16">
    <source>
        <dbReference type="Proteomes" id="UP000183203"/>
    </source>
</evidence>
<evidence type="ECO:0000256" key="7">
    <source>
        <dbReference type="ARBA" id="ARBA00022723"/>
    </source>
</evidence>
<gene>
    <name evidence="15" type="ORF">SAMN05216418_2052</name>
</gene>
<proteinExistence type="inferred from homology"/>
<dbReference type="InterPro" id="IPR003651">
    <property type="entry name" value="Endonuclease3_FeS-loop_motif"/>
</dbReference>
<keyword evidence="7" id="KW-0479">Metal-binding</keyword>
<keyword evidence="6" id="KW-0004">4Fe-4S</keyword>
<dbReference type="SMART" id="SM00478">
    <property type="entry name" value="ENDO3c"/>
    <property type="match status" value="1"/>
</dbReference>
<dbReference type="InterPro" id="IPR000445">
    <property type="entry name" value="HhH_motif"/>
</dbReference>
<evidence type="ECO:0000259" key="14">
    <source>
        <dbReference type="SMART" id="SM00478"/>
    </source>
</evidence>
<evidence type="ECO:0000256" key="2">
    <source>
        <dbReference type="ARBA" id="ARBA00001966"/>
    </source>
</evidence>
<dbReference type="Gene3D" id="1.10.340.30">
    <property type="entry name" value="Hypothetical protein, domain 2"/>
    <property type="match status" value="1"/>
</dbReference>
<dbReference type="GO" id="GO:0032357">
    <property type="term" value="F:oxidized purine DNA binding"/>
    <property type="evidence" value="ECO:0007669"/>
    <property type="project" value="TreeGrafter"/>
</dbReference>
<keyword evidence="9" id="KW-0378">Hydrolase</keyword>
<dbReference type="CDD" id="cd00056">
    <property type="entry name" value="ENDO3c"/>
    <property type="match status" value="1"/>
</dbReference>
<evidence type="ECO:0000256" key="4">
    <source>
        <dbReference type="ARBA" id="ARBA00012045"/>
    </source>
</evidence>
<dbReference type="InterPro" id="IPR023170">
    <property type="entry name" value="HhH_base_excis_C"/>
</dbReference>
<dbReference type="EC" id="3.2.2.31" evidence="4"/>
<organism evidence="15 16">
    <name type="scientific">Microbacterium enclense</name>
    <dbReference type="NCBI Taxonomy" id="993073"/>
    <lineage>
        <taxon>Bacteria</taxon>
        <taxon>Bacillati</taxon>
        <taxon>Actinomycetota</taxon>
        <taxon>Actinomycetes</taxon>
        <taxon>Micrococcales</taxon>
        <taxon>Microbacteriaceae</taxon>
        <taxon>Microbacterium</taxon>
    </lineage>
</organism>
<accession>A0A1G6KQY4</accession>
<comment type="similarity">
    <text evidence="3">Belongs to the Nth/MutY family.</text>
</comment>
<sequence length="292" mass="31828">MPGLAAPLIAWYRDAARDLPWRREGFGAWGTLVSEFMLQQTPVTRVIPHLEAWLARWPSPTDLAASPPGDAVTQWANLGYPRRALWLHRAAVEIRDRHDGVVPRDVDALLALTGIGDYTARAVAVFAYGDRHPVVDTNTRRVLARAVEGRAQPGPPHRRDLERMDAELPDGIAEAAVVNAAAMELGAIVCTARSPKCAVCPLADLCAWRAAGYPESEDRRRRQATYEGSDRQARGAVLKTLRDAAPSPVPLFAVLPDWPDAAQRDRAIDSLVSDGLAEAIDDVLRLPGHPAS</sequence>
<dbReference type="FunFam" id="1.10.340.30:FF:000003">
    <property type="entry name" value="A/G-specific adenine glycosylase"/>
    <property type="match status" value="1"/>
</dbReference>
<keyword evidence="8" id="KW-0227">DNA damage</keyword>
<dbReference type="GO" id="GO:0006298">
    <property type="term" value="P:mismatch repair"/>
    <property type="evidence" value="ECO:0007669"/>
    <property type="project" value="TreeGrafter"/>
</dbReference>
<dbReference type="Proteomes" id="UP000183203">
    <property type="component" value="Unassembled WGS sequence"/>
</dbReference>
<keyword evidence="11" id="KW-0411">Iron-sulfur</keyword>
<evidence type="ECO:0000256" key="11">
    <source>
        <dbReference type="ARBA" id="ARBA00023014"/>
    </source>
</evidence>